<proteinExistence type="predicted"/>
<gene>
    <name evidence="1" type="ORF">SAMN05444159_2153</name>
</gene>
<dbReference type="AlphaFoldDB" id="A0A1M6NXN1"/>
<sequence length="180" mass="19991">MLRRGACHRARVRATRWLLAMTAGIGHRDPAAQSARVVLNSPPHEGVGNAGCRCTRSRACSVVNTRVSHHRSTGTSRHSRTQWFYGLLRALPGDRALLPPSPAELSSANLTPASGCQDHTTSPSALALFVNSTACVHRIPSRVRDDREAPLEWDETVIDIRVIWVNGEEEYFFERGWTRI</sequence>
<dbReference type="Proteomes" id="UP000189935">
    <property type="component" value="Chromosome I"/>
</dbReference>
<evidence type="ECO:0000313" key="1">
    <source>
        <dbReference type="EMBL" id="SHK00398.1"/>
    </source>
</evidence>
<organism evidence="1 2">
    <name type="scientific">Bradyrhizobium lablabi</name>
    <dbReference type="NCBI Taxonomy" id="722472"/>
    <lineage>
        <taxon>Bacteria</taxon>
        <taxon>Pseudomonadati</taxon>
        <taxon>Pseudomonadota</taxon>
        <taxon>Alphaproteobacteria</taxon>
        <taxon>Hyphomicrobiales</taxon>
        <taxon>Nitrobacteraceae</taxon>
        <taxon>Bradyrhizobium</taxon>
    </lineage>
</organism>
<dbReference type="EMBL" id="LT670844">
    <property type="protein sequence ID" value="SHK00398.1"/>
    <property type="molecule type" value="Genomic_DNA"/>
</dbReference>
<accession>A0A1M6NXN1</accession>
<reference evidence="1 2" key="1">
    <citation type="submission" date="2016-11" db="EMBL/GenBank/DDBJ databases">
        <authorList>
            <person name="Jaros S."/>
            <person name="Januszkiewicz K."/>
            <person name="Wedrychowicz H."/>
        </authorList>
    </citation>
    <scope>NUCLEOTIDE SEQUENCE [LARGE SCALE GENOMIC DNA]</scope>
    <source>
        <strain evidence="1 2">GAS499</strain>
    </source>
</reference>
<evidence type="ECO:0000313" key="2">
    <source>
        <dbReference type="Proteomes" id="UP000189935"/>
    </source>
</evidence>
<protein>
    <submittedName>
        <fullName evidence="1">Uncharacterized protein</fullName>
    </submittedName>
</protein>
<name>A0A1M6NXN1_9BRAD</name>